<gene>
    <name evidence="3" type="ORF">JF625_29875</name>
</gene>
<dbReference type="InterPro" id="IPR054384">
    <property type="entry name" value="SecDF_P1_head"/>
</dbReference>
<evidence type="ECO:0000256" key="1">
    <source>
        <dbReference type="SAM" id="SignalP"/>
    </source>
</evidence>
<dbReference type="AlphaFoldDB" id="A0A952FRG1"/>
<dbReference type="Pfam" id="PF22599">
    <property type="entry name" value="SecDF_P1_head"/>
    <property type="match status" value="1"/>
</dbReference>
<proteinExistence type="predicted"/>
<comment type="caution">
    <text evidence="3">The sequence shown here is derived from an EMBL/GenBank/DDBJ whole genome shotgun (WGS) entry which is preliminary data.</text>
</comment>
<feature type="domain" description="SecDF P1 head subdomain" evidence="2">
    <location>
        <begin position="54"/>
        <end position="156"/>
    </location>
</feature>
<feature type="signal peptide" evidence="1">
    <location>
        <begin position="1"/>
        <end position="18"/>
    </location>
</feature>
<protein>
    <recommendedName>
        <fullName evidence="2">SecDF P1 head subdomain domain-containing protein</fullName>
    </recommendedName>
</protein>
<sequence length="174" mass="18376">MFSIVSILAVAATVVATAMTTPIETPPAPQAAAPEVQLRFAESDPKPGLIRFEDATGRVLYLWPETVLSTIDIASATARTDPVSATPVVELTLTADGRDRLARATTNNVGRILAVLVDEALITAPVIREPILGGRVQISGQMTMAQATDLALLLRAAPASYGRSLADAVLRRFD</sequence>
<feature type="chain" id="PRO_5037853765" description="SecDF P1 head subdomain domain-containing protein" evidence="1">
    <location>
        <begin position="19"/>
        <end position="174"/>
    </location>
</feature>
<evidence type="ECO:0000259" key="2">
    <source>
        <dbReference type="Pfam" id="PF22599"/>
    </source>
</evidence>
<accession>A0A952FRG1</accession>
<reference evidence="3" key="1">
    <citation type="submission" date="2020-06" db="EMBL/GenBank/DDBJ databases">
        <title>Stable isotope informed genome-resolved metagenomics uncovers potential trophic interactions in rhizosphere soil.</title>
        <authorList>
            <person name="Starr E.P."/>
            <person name="Shi S."/>
            <person name="Blazewicz S.J."/>
            <person name="Koch B.J."/>
            <person name="Probst A.J."/>
            <person name="Hungate B.A."/>
            <person name="Pett-Ridge J."/>
            <person name="Firestone M.K."/>
            <person name="Banfield J.F."/>
        </authorList>
    </citation>
    <scope>NUCLEOTIDE SEQUENCE</scope>
    <source>
        <strain evidence="3">YM_69_17</strain>
    </source>
</reference>
<dbReference type="EMBL" id="JAEKLZ010000520">
    <property type="protein sequence ID" value="MBW8729347.1"/>
    <property type="molecule type" value="Genomic_DNA"/>
</dbReference>
<organism evidence="3 4">
    <name type="scientific">Inquilinus limosus</name>
    <dbReference type="NCBI Taxonomy" id="171674"/>
    <lineage>
        <taxon>Bacteria</taxon>
        <taxon>Pseudomonadati</taxon>
        <taxon>Pseudomonadota</taxon>
        <taxon>Alphaproteobacteria</taxon>
        <taxon>Rhodospirillales</taxon>
        <taxon>Rhodospirillaceae</taxon>
        <taxon>Inquilinus</taxon>
    </lineage>
</organism>
<evidence type="ECO:0000313" key="3">
    <source>
        <dbReference type="EMBL" id="MBW8729347.1"/>
    </source>
</evidence>
<dbReference type="Proteomes" id="UP000700706">
    <property type="component" value="Unassembled WGS sequence"/>
</dbReference>
<keyword evidence="1" id="KW-0732">Signal</keyword>
<evidence type="ECO:0000313" key="4">
    <source>
        <dbReference type="Proteomes" id="UP000700706"/>
    </source>
</evidence>
<dbReference type="Gene3D" id="3.30.1360.200">
    <property type="match status" value="1"/>
</dbReference>
<name>A0A952FRG1_9PROT</name>